<gene>
    <name evidence="1" type="ORF">JZM60_02505</name>
</gene>
<proteinExistence type="predicted"/>
<accession>A0ABX7Q4Z6</accession>
<evidence type="ECO:0000313" key="2">
    <source>
        <dbReference type="Proteomes" id="UP000663651"/>
    </source>
</evidence>
<dbReference type="RefSeq" id="WP_207163963.1">
    <property type="nucleotide sequence ID" value="NZ_CP071382.1"/>
</dbReference>
<name>A0ABX7Q4Z6_9BACT</name>
<protein>
    <submittedName>
        <fullName evidence="1">Uncharacterized protein</fullName>
    </submittedName>
</protein>
<dbReference type="EMBL" id="CP071382">
    <property type="protein sequence ID" value="QSV46175.1"/>
    <property type="molecule type" value="Genomic_DNA"/>
</dbReference>
<dbReference type="Proteomes" id="UP000663651">
    <property type="component" value="Chromosome"/>
</dbReference>
<organism evidence="1 2">
    <name type="scientific">Geobacter benzoatilyticus</name>
    <dbReference type="NCBI Taxonomy" id="2815309"/>
    <lineage>
        <taxon>Bacteria</taxon>
        <taxon>Pseudomonadati</taxon>
        <taxon>Thermodesulfobacteriota</taxon>
        <taxon>Desulfuromonadia</taxon>
        <taxon>Geobacterales</taxon>
        <taxon>Geobacteraceae</taxon>
        <taxon>Geobacter</taxon>
    </lineage>
</organism>
<sequence>MAMDKNQVLLNVLGSTEDLTEKAWLLLHRLSERCKSMAHEVGHMDFPETPLVLEVEEFLFEISHSLSFVGESLEDQSSHLRKIRQEAV</sequence>
<reference evidence="1 2" key="1">
    <citation type="submission" date="2021-03" db="EMBL/GenBank/DDBJ databases">
        <title>Geobacter metallireducens gen. nov. sp. nov., a microorganism capable of coupling the complete oxidation of organic compounds to the reduction of iron and other metals.</title>
        <authorList>
            <person name="Li Y."/>
        </authorList>
    </citation>
    <scope>NUCLEOTIDE SEQUENCE [LARGE SCALE GENOMIC DNA]</scope>
    <source>
        <strain evidence="1 2">Jerry-YX</strain>
    </source>
</reference>
<evidence type="ECO:0000313" key="1">
    <source>
        <dbReference type="EMBL" id="QSV46175.1"/>
    </source>
</evidence>
<keyword evidence="2" id="KW-1185">Reference proteome</keyword>